<protein>
    <submittedName>
        <fullName evidence="1">Uncharacterized protein</fullName>
    </submittedName>
</protein>
<accession>A0A5E6QDV0</accession>
<dbReference type="AlphaFoldDB" id="A0A5E6QDV0"/>
<sequence>MNRLINLLLILGIGVAVVASFRYLGIDLGELTGSGNLQQMGAYVLRFLGPDLSAGHLQAIGRGAVETLAMSALSVPCFMAPIR</sequence>
<dbReference type="Proteomes" id="UP000326729">
    <property type="component" value="Unassembled WGS sequence"/>
</dbReference>
<evidence type="ECO:0000313" key="2">
    <source>
        <dbReference type="Proteomes" id="UP000326729"/>
    </source>
</evidence>
<gene>
    <name evidence="1" type="ORF">PS659_00989</name>
</gene>
<proteinExistence type="predicted"/>
<organism evidence="1 2">
    <name type="scientific">Pseudomonas fluorescens</name>
    <dbReference type="NCBI Taxonomy" id="294"/>
    <lineage>
        <taxon>Bacteria</taxon>
        <taxon>Pseudomonadati</taxon>
        <taxon>Pseudomonadota</taxon>
        <taxon>Gammaproteobacteria</taxon>
        <taxon>Pseudomonadales</taxon>
        <taxon>Pseudomonadaceae</taxon>
        <taxon>Pseudomonas</taxon>
    </lineage>
</organism>
<dbReference type="EMBL" id="CABVGY010000004">
    <property type="protein sequence ID" value="VVM54506.1"/>
    <property type="molecule type" value="Genomic_DNA"/>
</dbReference>
<reference evidence="1 2" key="1">
    <citation type="submission" date="2019-09" db="EMBL/GenBank/DDBJ databases">
        <authorList>
            <person name="Chandra G."/>
            <person name="Truman W A."/>
        </authorList>
    </citation>
    <scope>NUCLEOTIDE SEQUENCE [LARGE SCALE GENOMIC DNA]</scope>
    <source>
        <strain evidence="1">PS659</strain>
    </source>
</reference>
<evidence type="ECO:0000313" key="1">
    <source>
        <dbReference type="EMBL" id="VVM54506.1"/>
    </source>
</evidence>
<name>A0A5E6QDV0_PSEFL</name>